<reference evidence="3" key="1">
    <citation type="journal article" date="2018" name="Nat. Microbiol.">
        <title>Leveraging single-cell genomics to expand the fungal tree of life.</title>
        <authorList>
            <person name="Ahrendt S.R."/>
            <person name="Quandt C.A."/>
            <person name="Ciobanu D."/>
            <person name="Clum A."/>
            <person name="Salamov A."/>
            <person name="Andreopoulos B."/>
            <person name="Cheng J.F."/>
            <person name="Woyke T."/>
            <person name="Pelin A."/>
            <person name="Henrissat B."/>
            <person name="Reynolds N.K."/>
            <person name="Benny G.L."/>
            <person name="Smith M.E."/>
            <person name="James T.Y."/>
            <person name="Grigoriev I.V."/>
        </authorList>
    </citation>
    <scope>NUCLEOTIDE SEQUENCE [LARGE SCALE GENOMIC DNA]</scope>
    <source>
        <strain evidence="3">Benny S71-1</strain>
    </source>
</reference>
<dbReference type="Proteomes" id="UP000278143">
    <property type="component" value="Unassembled WGS sequence"/>
</dbReference>
<proteinExistence type="predicted"/>
<sequence length="224" mass="25885">VEMKRSSNDSDTYELYRKYQTAIHHDDPDDITERQFKRFLVDSPLVAKEGWPVPGLGSCHQKYYYDGRLIAVAVLDILPECVSSVYLMYDPDFADWSLGNYSALREIMLTHTLTRHHASLKYYCMGLYIHSCSKMRYKGQYRPSQLLDPDTNIWQPLANYLPHLDAHPYVTFAEDSTTPALERMADKDRPAPGIDDWHALSEDVLEDVAVFPRTRIIYANVGMQ</sequence>
<evidence type="ECO:0000313" key="3">
    <source>
        <dbReference type="Proteomes" id="UP000278143"/>
    </source>
</evidence>
<dbReference type="InterPro" id="IPR016181">
    <property type="entry name" value="Acyl_CoA_acyltransferase"/>
</dbReference>
<dbReference type="InterPro" id="IPR007472">
    <property type="entry name" value="N-end_Aminoacyl_Trfase_C"/>
</dbReference>
<accession>A0A4P9Z5F4</accession>
<dbReference type="PANTHER" id="PTHR21367:SF1">
    <property type="entry name" value="ARGINYL-TRNA--PROTEIN TRANSFERASE 1"/>
    <property type="match status" value="1"/>
</dbReference>
<dbReference type="EMBL" id="KZ989142">
    <property type="protein sequence ID" value="RKP27864.1"/>
    <property type="molecule type" value="Genomic_DNA"/>
</dbReference>
<feature type="domain" description="N-end rule aminoacyl transferase C-terminal" evidence="1">
    <location>
        <begin position="12"/>
        <end position="148"/>
    </location>
</feature>
<gene>
    <name evidence="2" type="ORF">SYNPS1DRAFT_12048</name>
</gene>
<dbReference type="InterPro" id="IPR030700">
    <property type="entry name" value="N-end_Aminoacyl_Trfase"/>
</dbReference>
<organism evidence="2 3">
    <name type="scientific">Syncephalis pseudoplumigaleata</name>
    <dbReference type="NCBI Taxonomy" id="1712513"/>
    <lineage>
        <taxon>Eukaryota</taxon>
        <taxon>Fungi</taxon>
        <taxon>Fungi incertae sedis</taxon>
        <taxon>Zoopagomycota</taxon>
        <taxon>Zoopagomycotina</taxon>
        <taxon>Zoopagomycetes</taxon>
        <taxon>Zoopagales</taxon>
        <taxon>Piptocephalidaceae</taxon>
        <taxon>Syncephalis</taxon>
    </lineage>
</organism>
<dbReference type="GO" id="GO:0004057">
    <property type="term" value="F:arginyl-tRNA--protein transferase activity"/>
    <property type="evidence" value="ECO:0007669"/>
    <property type="project" value="InterPro"/>
</dbReference>
<evidence type="ECO:0000259" key="1">
    <source>
        <dbReference type="Pfam" id="PF04377"/>
    </source>
</evidence>
<name>A0A4P9Z5F4_9FUNG</name>
<evidence type="ECO:0000313" key="2">
    <source>
        <dbReference type="EMBL" id="RKP27864.1"/>
    </source>
</evidence>
<dbReference type="Pfam" id="PF04377">
    <property type="entry name" value="ATE_C"/>
    <property type="match status" value="1"/>
</dbReference>
<feature type="non-terminal residue" evidence="2">
    <location>
        <position position="1"/>
    </location>
</feature>
<dbReference type="AlphaFoldDB" id="A0A4P9Z5F4"/>
<protein>
    <submittedName>
        <fullName evidence="2">Arginine-tRNA-protein transferase</fullName>
    </submittedName>
</protein>
<dbReference type="GO" id="GO:0005737">
    <property type="term" value="C:cytoplasm"/>
    <property type="evidence" value="ECO:0007669"/>
    <property type="project" value="TreeGrafter"/>
</dbReference>
<keyword evidence="2" id="KW-0808">Transferase</keyword>
<dbReference type="OrthoDB" id="74183at2759"/>
<keyword evidence="3" id="KW-1185">Reference proteome</keyword>
<dbReference type="PANTHER" id="PTHR21367">
    <property type="entry name" value="ARGININE-TRNA-PROTEIN TRANSFERASE 1"/>
    <property type="match status" value="1"/>
</dbReference>
<dbReference type="SUPFAM" id="SSF55729">
    <property type="entry name" value="Acyl-CoA N-acyltransferases (Nat)"/>
    <property type="match status" value="1"/>
</dbReference>